<reference evidence="1 2" key="1">
    <citation type="submission" date="2015-01" db="EMBL/GenBank/DDBJ databases">
        <title>Genome Sequencing of Rickettsiales.</title>
        <authorList>
            <person name="Daugherty S.C."/>
            <person name="Su Q."/>
            <person name="Abolude K."/>
            <person name="Beier-Sexton M."/>
            <person name="Carlyon J.A."/>
            <person name="Carter R."/>
            <person name="Day N.P."/>
            <person name="Dumler S.J."/>
            <person name="Dyachenko V."/>
            <person name="Godinez A."/>
            <person name="Kurtti T.J."/>
            <person name="Lichay M."/>
            <person name="Mullins K.E."/>
            <person name="Ott S."/>
            <person name="Pappas-Brown V."/>
            <person name="Paris D.H."/>
            <person name="Patel P."/>
            <person name="Richards A.L."/>
            <person name="Sadzewicz L."/>
            <person name="Sears K."/>
            <person name="Seidman D."/>
            <person name="Sengamalay N."/>
            <person name="Stenos J."/>
            <person name="Tallon L.J."/>
            <person name="Vincent G."/>
            <person name="Fraser C.M."/>
            <person name="Munderloh U."/>
            <person name="Dunning-Hotopp J.C."/>
        </authorList>
    </citation>
    <scope>NUCLEOTIDE SEQUENCE [LARGE SCALE GENOMIC DNA]</scope>
    <source>
        <strain evidence="1 2">ApWI1</strain>
    </source>
</reference>
<organism evidence="1 2">
    <name type="scientific">Anaplasma phagocytophilum str. ApWI1</name>
    <dbReference type="NCBI Taxonomy" id="1359155"/>
    <lineage>
        <taxon>Bacteria</taxon>
        <taxon>Pseudomonadati</taxon>
        <taxon>Pseudomonadota</taxon>
        <taxon>Alphaproteobacteria</taxon>
        <taxon>Rickettsiales</taxon>
        <taxon>Anaplasmataceae</taxon>
        <taxon>Anaplasma</taxon>
        <taxon>phagocytophilum group</taxon>
    </lineage>
</organism>
<gene>
    <name evidence="1" type="ORF">APHWI1_1534</name>
</gene>
<proteinExistence type="predicted"/>
<name>A0A0F3Q1E4_ANAPH</name>
<evidence type="ECO:0000313" key="1">
    <source>
        <dbReference type="EMBL" id="KJV85279.1"/>
    </source>
</evidence>
<accession>A0A0F3Q1E4</accession>
<evidence type="ECO:0000313" key="2">
    <source>
        <dbReference type="Proteomes" id="UP000033622"/>
    </source>
</evidence>
<sequence>MIPIVIPYIREPWQRLIFLQEDENYKLIVALCREFSQSTL</sequence>
<protein>
    <submittedName>
        <fullName evidence="1">Uncharacterized protein</fullName>
    </submittedName>
</protein>
<dbReference type="EMBL" id="LAOF01000001">
    <property type="protein sequence ID" value="KJV85279.1"/>
    <property type="molecule type" value="Genomic_DNA"/>
</dbReference>
<comment type="caution">
    <text evidence="1">The sequence shown here is derived from an EMBL/GenBank/DDBJ whole genome shotgun (WGS) entry which is preliminary data.</text>
</comment>
<dbReference type="PATRIC" id="fig|1359155.3.peg.1561"/>
<dbReference type="Proteomes" id="UP000033622">
    <property type="component" value="Unassembled WGS sequence"/>
</dbReference>
<dbReference type="AlphaFoldDB" id="A0A0F3Q1E4"/>